<name>A0AAV4QN09_9ARAC</name>
<evidence type="ECO:0000313" key="2">
    <source>
        <dbReference type="EMBL" id="GIY09741.1"/>
    </source>
</evidence>
<gene>
    <name evidence="2" type="ORF">CDAR_60191</name>
</gene>
<dbReference type="AlphaFoldDB" id="A0AAV4QN09"/>
<dbReference type="Proteomes" id="UP001054837">
    <property type="component" value="Unassembled WGS sequence"/>
</dbReference>
<organism evidence="2 3">
    <name type="scientific">Caerostris darwini</name>
    <dbReference type="NCBI Taxonomy" id="1538125"/>
    <lineage>
        <taxon>Eukaryota</taxon>
        <taxon>Metazoa</taxon>
        <taxon>Ecdysozoa</taxon>
        <taxon>Arthropoda</taxon>
        <taxon>Chelicerata</taxon>
        <taxon>Arachnida</taxon>
        <taxon>Araneae</taxon>
        <taxon>Araneomorphae</taxon>
        <taxon>Entelegynae</taxon>
        <taxon>Araneoidea</taxon>
        <taxon>Araneidae</taxon>
        <taxon>Caerostris</taxon>
    </lineage>
</organism>
<protein>
    <submittedName>
        <fullName evidence="2">Uncharacterized protein</fullName>
    </submittedName>
</protein>
<evidence type="ECO:0000313" key="3">
    <source>
        <dbReference type="Proteomes" id="UP001054837"/>
    </source>
</evidence>
<comment type="caution">
    <text evidence="2">The sequence shown here is derived from an EMBL/GenBank/DDBJ whole genome shotgun (WGS) entry which is preliminary data.</text>
</comment>
<sequence length="93" mass="10735">MGRFIIKVSYKQDCSFKQTKLIEVPHQKTPNNSFFGKRKKNSSNQTNLNQTTYKMGPRAGRGRRTQLFTQIDKRVPGLEMSTQTSFSKGWGNF</sequence>
<reference evidence="2 3" key="1">
    <citation type="submission" date="2021-06" db="EMBL/GenBank/DDBJ databases">
        <title>Caerostris darwini draft genome.</title>
        <authorList>
            <person name="Kono N."/>
            <person name="Arakawa K."/>
        </authorList>
    </citation>
    <scope>NUCLEOTIDE SEQUENCE [LARGE SCALE GENOMIC DNA]</scope>
</reference>
<dbReference type="EMBL" id="BPLQ01004677">
    <property type="protein sequence ID" value="GIY09741.1"/>
    <property type="molecule type" value="Genomic_DNA"/>
</dbReference>
<evidence type="ECO:0000256" key="1">
    <source>
        <dbReference type="SAM" id="MobiDB-lite"/>
    </source>
</evidence>
<feature type="region of interest" description="Disordered" evidence="1">
    <location>
        <begin position="27"/>
        <end position="63"/>
    </location>
</feature>
<accession>A0AAV4QN09</accession>
<proteinExistence type="predicted"/>
<keyword evidence="3" id="KW-1185">Reference proteome</keyword>
<feature type="compositionally biased region" description="Low complexity" evidence="1">
    <location>
        <begin position="42"/>
        <end position="52"/>
    </location>
</feature>